<reference evidence="2 3" key="1">
    <citation type="submission" date="2020-04" db="EMBL/GenBank/DDBJ databases">
        <authorList>
            <person name="Liu S."/>
        </authorList>
    </citation>
    <scope>NUCLEOTIDE SEQUENCE [LARGE SCALE GENOMIC DNA]</scope>
    <source>
        <strain evidence="2 3">CGMCC 1.15091</strain>
    </source>
</reference>
<keyword evidence="3" id="KW-1185">Reference proteome</keyword>
<evidence type="ECO:0000256" key="1">
    <source>
        <dbReference type="SAM" id="MobiDB-lite"/>
    </source>
</evidence>
<organism evidence="2 3">
    <name type="scientific">Arthrobacter deserti</name>
    <dbReference type="NCBI Taxonomy" id="1742687"/>
    <lineage>
        <taxon>Bacteria</taxon>
        <taxon>Bacillati</taxon>
        <taxon>Actinomycetota</taxon>
        <taxon>Actinomycetes</taxon>
        <taxon>Micrococcales</taxon>
        <taxon>Micrococcaceae</taxon>
        <taxon>Arthrobacter</taxon>
    </lineage>
</organism>
<sequence length="110" mass="11053">NTSDSPVQLSITAESASASVTIPADGQVRFEDEDNATTLEAAGAEPGALVPVTLRVNSESAKVGVPVLDGSLAEYPQYLETPPPAGSPTEGATAEPTAPTTEDSPAPHAP</sequence>
<proteinExistence type="predicted"/>
<comment type="caution">
    <text evidence="2">The sequence shown here is derived from an EMBL/GenBank/DDBJ whole genome shotgun (WGS) entry which is preliminary data.</text>
</comment>
<dbReference type="EMBL" id="JAAZSR010000754">
    <property type="protein sequence ID" value="NKX52805.1"/>
    <property type="molecule type" value="Genomic_DNA"/>
</dbReference>
<feature type="region of interest" description="Disordered" evidence="1">
    <location>
        <begin position="74"/>
        <end position="110"/>
    </location>
</feature>
<evidence type="ECO:0000313" key="2">
    <source>
        <dbReference type="EMBL" id="NKX52805.1"/>
    </source>
</evidence>
<evidence type="ECO:0000313" key="3">
    <source>
        <dbReference type="Proteomes" id="UP000523795"/>
    </source>
</evidence>
<feature type="compositionally biased region" description="Low complexity" evidence="1">
    <location>
        <begin position="88"/>
        <end position="110"/>
    </location>
</feature>
<name>A0ABX1JX81_9MICC</name>
<accession>A0ABX1JX81</accession>
<feature type="non-terminal residue" evidence="2">
    <location>
        <position position="1"/>
    </location>
</feature>
<protein>
    <submittedName>
        <fullName evidence="2">Uncharacterized protein</fullName>
    </submittedName>
</protein>
<dbReference type="Proteomes" id="UP000523795">
    <property type="component" value="Unassembled WGS sequence"/>
</dbReference>
<gene>
    <name evidence="2" type="ORF">HER39_19950</name>
</gene>